<comment type="caution">
    <text evidence="2">The sequence shown here is derived from an EMBL/GenBank/DDBJ whole genome shotgun (WGS) entry which is preliminary data.</text>
</comment>
<organism evidence="2 3">
    <name type="scientific">candidate division CPR2 bacterium GW2011_GWC2_39_10</name>
    <dbReference type="NCBI Taxonomy" id="1618345"/>
    <lineage>
        <taxon>Bacteria</taxon>
        <taxon>Bacteria division CPR2</taxon>
    </lineage>
</organism>
<accession>A0A0G0P6B0</accession>
<gene>
    <name evidence="2" type="ORF">UT18_C0017G0004</name>
</gene>
<feature type="transmembrane region" description="Helical" evidence="1">
    <location>
        <begin position="21"/>
        <end position="46"/>
    </location>
</feature>
<dbReference type="EMBL" id="LBVV01000017">
    <property type="protein sequence ID" value="KKQ93634.1"/>
    <property type="molecule type" value="Genomic_DNA"/>
</dbReference>
<dbReference type="Proteomes" id="UP000034207">
    <property type="component" value="Unassembled WGS sequence"/>
</dbReference>
<evidence type="ECO:0000313" key="2">
    <source>
        <dbReference type="EMBL" id="KKQ93634.1"/>
    </source>
</evidence>
<keyword evidence="1" id="KW-0812">Transmembrane</keyword>
<keyword evidence="1" id="KW-0472">Membrane</keyword>
<proteinExistence type="predicted"/>
<dbReference type="AlphaFoldDB" id="A0A0G0P6B0"/>
<evidence type="ECO:0000256" key="1">
    <source>
        <dbReference type="SAM" id="Phobius"/>
    </source>
</evidence>
<protein>
    <submittedName>
        <fullName evidence="2">Uncharacterized protein</fullName>
    </submittedName>
</protein>
<feature type="transmembrane region" description="Helical" evidence="1">
    <location>
        <begin position="96"/>
        <end position="116"/>
    </location>
</feature>
<dbReference type="STRING" id="1618345.UT18_C0017G0004"/>
<feature type="transmembrane region" description="Helical" evidence="1">
    <location>
        <begin position="66"/>
        <end position="84"/>
    </location>
</feature>
<feature type="transmembrane region" description="Helical" evidence="1">
    <location>
        <begin position="128"/>
        <end position="154"/>
    </location>
</feature>
<sequence>MSYKNEKQIQELKRMEPTLQFVLLNMIFIIFAEVLATMCVVFMSSIYYSQTLTATEMYARGSTTELFAFSLIKFSLFILTLYVLNINLLKHLKIKINAEQFILSLCTLLLFMLWPIKALGAESAMDTAIVFGLGLPSLAIFILTIGGLLFLLPVDLKIKLKKK</sequence>
<keyword evidence="1" id="KW-1133">Transmembrane helix</keyword>
<reference evidence="2 3" key="1">
    <citation type="journal article" date="2015" name="Nature">
        <title>rRNA introns, odd ribosomes, and small enigmatic genomes across a large radiation of phyla.</title>
        <authorList>
            <person name="Brown C.T."/>
            <person name="Hug L.A."/>
            <person name="Thomas B.C."/>
            <person name="Sharon I."/>
            <person name="Castelle C.J."/>
            <person name="Singh A."/>
            <person name="Wilkins M.J."/>
            <person name="Williams K.H."/>
            <person name="Banfield J.F."/>
        </authorList>
    </citation>
    <scope>NUCLEOTIDE SEQUENCE [LARGE SCALE GENOMIC DNA]</scope>
</reference>
<name>A0A0G0P6B0_UNCC2</name>
<evidence type="ECO:0000313" key="3">
    <source>
        <dbReference type="Proteomes" id="UP000034207"/>
    </source>
</evidence>